<feature type="binding site" evidence="9">
    <location>
        <position position="275"/>
    </location>
    <ligand>
        <name>Mn(2+)</name>
        <dbReference type="ChEBI" id="CHEBI:29035"/>
        <label>2</label>
    </ligand>
</feature>
<evidence type="ECO:0000256" key="7">
    <source>
        <dbReference type="ARBA" id="ARBA00022801"/>
    </source>
</evidence>
<dbReference type="STRING" id="555778.Hneap_0978"/>
<dbReference type="EMBL" id="CP001801">
    <property type="protein sequence ID" value="ACX95814.1"/>
    <property type="molecule type" value="Genomic_DNA"/>
</dbReference>
<protein>
    <recommendedName>
        <fullName evidence="9">Probable cytosol aminopeptidase</fullName>
        <ecNumber evidence="9">3.4.11.1</ecNumber>
    </recommendedName>
    <alternativeName>
        <fullName evidence="9">Leucine aminopeptidase</fullName>
        <shortName evidence="9">LAP</shortName>
        <ecNumber evidence="9">3.4.11.10</ecNumber>
    </alternativeName>
    <alternativeName>
        <fullName evidence="9">Leucyl aminopeptidase</fullName>
    </alternativeName>
</protein>
<dbReference type="PANTHER" id="PTHR11963:SF23">
    <property type="entry name" value="CYTOSOL AMINOPEPTIDASE"/>
    <property type="match status" value="1"/>
</dbReference>
<dbReference type="NCBIfam" id="NF002074">
    <property type="entry name" value="PRK00913.1-4"/>
    <property type="match status" value="1"/>
</dbReference>
<dbReference type="PRINTS" id="PR00481">
    <property type="entry name" value="LAMNOPPTDASE"/>
</dbReference>
<dbReference type="Pfam" id="PF00883">
    <property type="entry name" value="Peptidase_M17"/>
    <property type="match status" value="1"/>
</dbReference>
<dbReference type="GO" id="GO:0005737">
    <property type="term" value="C:cytoplasm"/>
    <property type="evidence" value="ECO:0007669"/>
    <property type="project" value="UniProtKB-SubCell"/>
</dbReference>
<evidence type="ECO:0000256" key="1">
    <source>
        <dbReference type="ARBA" id="ARBA00000135"/>
    </source>
</evidence>
<dbReference type="MEROPS" id="M17.003"/>
<keyword evidence="8 9" id="KW-0464">Manganese</keyword>
<keyword evidence="5 9" id="KW-0645">Protease</keyword>
<feature type="domain" description="Cytosol aminopeptidase" evidence="10">
    <location>
        <begin position="350"/>
        <end position="357"/>
    </location>
</feature>
<feature type="binding site" evidence="9">
    <location>
        <position position="354"/>
    </location>
    <ligand>
        <name>Mn(2+)</name>
        <dbReference type="ChEBI" id="CHEBI:29035"/>
        <label>1</label>
    </ligand>
</feature>
<dbReference type="Gene3D" id="3.40.630.10">
    <property type="entry name" value="Zn peptidases"/>
    <property type="match status" value="1"/>
</dbReference>
<keyword evidence="9" id="KW-0963">Cytoplasm</keyword>
<dbReference type="GO" id="GO:0070006">
    <property type="term" value="F:metalloaminopeptidase activity"/>
    <property type="evidence" value="ECO:0007669"/>
    <property type="project" value="InterPro"/>
</dbReference>
<dbReference type="PANTHER" id="PTHR11963">
    <property type="entry name" value="LEUCINE AMINOPEPTIDASE-RELATED"/>
    <property type="match status" value="1"/>
</dbReference>
<reference evidence="11 12" key="1">
    <citation type="submission" date="2009-10" db="EMBL/GenBank/DDBJ databases">
        <title>Complete sequence of Halothiobacillus neapolitanus c2.</title>
        <authorList>
            <consortium name="US DOE Joint Genome Institute"/>
            <person name="Lucas S."/>
            <person name="Copeland A."/>
            <person name="Lapidus A."/>
            <person name="Glavina del Rio T."/>
            <person name="Tice H."/>
            <person name="Bruce D."/>
            <person name="Goodwin L."/>
            <person name="Pitluck S."/>
            <person name="Davenport K."/>
            <person name="Brettin T."/>
            <person name="Detter J.C."/>
            <person name="Han C."/>
            <person name="Tapia R."/>
            <person name="Larimer F."/>
            <person name="Land M."/>
            <person name="Hauser L."/>
            <person name="Kyrpides N."/>
            <person name="Mikhailova N."/>
            <person name="Kerfeld C."/>
            <person name="Cannon G."/>
            <person name="Heinhort S."/>
        </authorList>
    </citation>
    <scope>NUCLEOTIDE SEQUENCE [LARGE SCALE GENOMIC DNA]</scope>
    <source>
        <strain evidence="12">ATCC 23641 / c2</strain>
    </source>
</reference>
<dbReference type="Proteomes" id="UP000009102">
    <property type="component" value="Chromosome"/>
</dbReference>
<dbReference type="EC" id="3.4.11.1" evidence="9"/>
<feature type="active site" evidence="9">
    <location>
        <position position="356"/>
    </location>
</feature>
<sequence length="506" mass="54627">MLEFSVKSGAPEKQRSSCLIVGVFEARKLSDAAETIDKASDGHLSAITRRGDMEGELGDTLLIHGVPNIQAERVLLVGLGKEREFDLNALNKATTAAVKALHYRGTTECVSHLTEIDIKGIELEQILRQSVLAIDAAVYRFDQFKSTPEPGPRRPLRKVTFITPSRRGLLEAENHVREAMAISSGIHLTKNLANLPPNLCTPTALADQARKLMETHPHLAVEVLDQSRMEALGMNALLAVAKGSVESPKFIIMEHMGGRDDEEPIVLVGKGVTFDTGGISLKPGLDMDQMKYDMAGAAAVIGLISIVAELKLPINVVGLVPTVENMPDGNALKPGDIVKSMSGQTIEVLNTDAEGRLILCDALTYAKRFKPDVVIDMATLTGACVIALGRVPSGLFSNTRALAQEISKAGESSHDRVWELPLWDEYQPQLKSNFADMANIGGREGGALTAAAFLSRFTKDYRWAHLDIAGTAWVTGDNKGATGRPVALLSEFLLKRARANAQGQIK</sequence>
<dbReference type="InterPro" id="IPR008283">
    <property type="entry name" value="Peptidase_M17_N"/>
</dbReference>
<evidence type="ECO:0000256" key="5">
    <source>
        <dbReference type="ARBA" id="ARBA00022670"/>
    </source>
</evidence>
<comment type="cofactor">
    <cofactor evidence="9">
        <name>Mn(2+)</name>
        <dbReference type="ChEBI" id="CHEBI:29035"/>
    </cofactor>
    <text evidence="9">Binds 2 manganese ions per subunit.</text>
</comment>
<dbReference type="InterPro" id="IPR043472">
    <property type="entry name" value="Macro_dom-like"/>
</dbReference>
<feature type="binding site" evidence="9">
    <location>
        <position position="275"/>
    </location>
    <ligand>
        <name>Mn(2+)</name>
        <dbReference type="ChEBI" id="CHEBI:29035"/>
        <label>1</label>
    </ligand>
</feature>
<comment type="catalytic activity">
    <reaction evidence="2 9">
        <text>Release of an N-terminal amino acid, preferentially leucine, but not glutamic or aspartic acids.</text>
        <dbReference type="EC" id="3.4.11.10"/>
    </reaction>
</comment>
<dbReference type="HAMAP" id="MF_00181">
    <property type="entry name" value="Cytosol_peptidase_M17"/>
    <property type="match status" value="1"/>
</dbReference>
<dbReference type="FunFam" id="3.40.630.10:FF:000004">
    <property type="entry name" value="Probable cytosol aminopeptidase"/>
    <property type="match status" value="1"/>
</dbReference>
<proteinExistence type="inferred from homology"/>
<feature type="binding site" evidence="9">
    <location>
        <position position="352"/>
    </location>
    <ligand>
        <name>Mn(2+)</name>
        <dbReference type="ChEBI" id="CHEBI:29035"/>
        <label>1</label>
    </ligand>
</feature>
<comment type="similarity">
    <text evidence="3 9">Belongs to the peptidase M17 family.</text>
</comment>
<dbReference type="Pfam" id="PF02789">
    <property type="entry name" value="Peptidase_M17_N"/>
    <property type="match status" value="1"/>
</dbReference>
<keyword evidence="12" id="KW-1185">Reference proteome</keyword>
<feature type="binding site" evidence="9">
    <location>
        <position position="354"/>
    </location>
    <ligand>
        <name>Mn(2+)</name>
        <dbReference type="ChEBI" id="CHEBI:29035"/>
        <label>2</label>
    </ligand>
</feature>
<evidence type="ECO:0000256" key="2">
    <source>
        <dbReference type="ARBA" id="ARBA00000967"/>
    </source>
</evidence>
<dbReference type="InterPro" id="IPR023042">
    <property type="entry name" value="Peptidase_M17_leu_NH2_pept"/>
</dbReference>
<evidence type="ECO:0000256" key="9">
    <source>
        <dbReference type="HAMAP-Rule" id="MF_00181"/>
    </source>
</evidence>
<gene>
    <name evidence="9" type="primary">pepA</name>
    <name evidence="11" type="ordered locus">Hneap_0978</name>
</gene>
<dbReference type="NCBIfam" id="NF002073">
    <property type="entry name" value="PRK00913.1-2"/>
    <property type="match status" value="1"/>
</dbReference>
<dbReference type="InterPro" id="IPR011356">
    <property type="entry name" value="Leucine_aapep/pepB"/>
</dbReference>
<dbReference type="GO" id="GO:0030145">
    <property type="term" value="F:manganese ion binding"/>
    <property type="evidence" value="ECO:0007669"/>
    <property type="project" value="UniProtKB-UniRule"/>
</dbReference>
<dbReference type="InterPro" id="IPR000819">
    <property type="entry name" value="Peptidase_M17_C"/>
</dbReference>
<evidence type="ECO:0000256" key="6">
    <source>
        <dbReference type="ARBA" id="ARBA00022723"/>
    </source>
</evidence>
<dbReference type="SUPFAM" id="SSF53187">
    <property type="entry name" value="Zn-dependent exopeptidases"/>
    <property type="match status" value="1"/>
</dbReference>
<organism evidence="11 12">
    <name type="scientific">Halothiobacillus neapolitanus (strain ATCC 23641 / DSM 15147 / CIP 104769 / NCIMB 8539 / c2)</name>
    <name type="common">Thiobacillus neapolitanus</name>
    <dbReference type="NCBI Taxonomy" id="555778"/>
    <lineage>
        <taxon>Bacteria</taxon>
        <taxon>Pseudomonadati</taxon>
        <taxon>Pseudomonadota</taxon>
        <taxon>Gammaproteobacteria</taxon>
        <taxon>Chromatiales</taxon>
        <taxon>Halothiobacillaceae</taxon>
        <taxon>Halothiobacillus</taxon>
    </lineage>
</organism>
<dbReference type="PROSITE" id="PS00631">
    <property type="entry name" value="CYTOSOL_AP"/>
    <property type="match status" value="1"/>
</dbReference>
<dbReference type="CDD" id="cd00433">
    <property type="entry name" value="Peptidase_M17"/>
    <property type="match status" value="1"/>
</dbReference>
<evidence type="ECO:0000256" key="8">
    <source>
        <dbReference type="ARBA" id="ARBA00023211"/>
    </source>
</evidence>
<comment type="subcellular location">
    <subcellularLocation>
        <location evidence="9">Cytoplasm</location>
    </subcellularLocation>
</comment>
<dbReference type="GO" id="GO:0006508">
    <property type="term" value="P:proteolysis"/>
    <property type="evidence" value="ECO:0007669"/>
    <property type="project" value="UniProtKB-KW"/>
</dbReference>
<keyword evidence="4 9" id="KW-0031">Aminopeptidase</keyword>
<dbReference type="NCBIfam" id="NF002077">
    <property type="entry name" value="PRK00913.2-4"/>
    <property type="match status" value="1"/>
</dbReference>
<dbReference type="Gene3D" id="3.40.220.10">
    <property type="entry name" value="Leucine Aminopeptidase, subunit E, domain 1"/>
    <property type="match status" value="1"/>
</dbReference>
<keyword evidence="6 9" id="KW-0479">Metal-binding</keyword>
<evidence type="ECO:0000313" key="11">
    <source>
        <dbReference type="EMBL" id="ACX95814.1"/>
    </source>
</evidence>
<comment type="catalytic activity">
    <reaction evidence="1 9">
        <text>Release of an N-terminal amino acid, Xaa-|-Yaa-, in which Xaa is preferably Leu, but may be other amino acids including Pro although not Arg or Lys, and Yaa may be Pro. Amino acid amides and methyl esters are also readily hydrolyzed, but rates on arylamides are exceedingly low.</text>
        <dbReference type="EC" id="3.4.11.1"/>
    </reaction>
</comment>
<dbReference type="EC" id="3.4.11.10" evidence="9"/>
<evidence type="ECO:0000256" key="4">
    <source>
        <dbReference type="ARBA" id="ARBA00022438"/>
    </source>
</evidence>
<evidence type="ECO:0000256" key="3">
    <source>
        <dbReference type="ARBA" id="ARBA00009528"/>
    </source>
</evidence>
<name>D0KZE1_HALNC</name>
<dbReference type="KEGG" id="hna:Hneap_0978"/>
<keyword evidence="7 9" id="KW-0378">Hydrolase</keyword>
<feature type="active site" evidence="9">
    <location>
        <position position="282"/>
    </location>
</feature>
<feature type="binding site" evidence="9">
    <location>
        <position position="293"/>
    </location>
    <ligand>
        <name>Mn(2+)</name>
        <dbReference type="ChEBI" id="CHEBI:29035"/>
        <label>2</label>
    </ligand>
</feature>
<dbReference type="SUPFAM" id="SSF52949">
    <property type="entry name" value="Macro domain-like"/>
    <property type="match status" value="1"/>
</dbReference>
<feature type="binding site" evidence="9">
    <location>
        <position position="270"/>
    </location>
    <ligand>
        <name>Mn(2+)</name>
        <dbReference type="ChEBI" id="CHEBI:29035"/>
        <label>2</label>
    </ligand>
</feature>
<dbReference type="HOGENOM" id="CLU_013734_2_2_6"/>
<dbReference type="eggNOG" id="COG0260">
    <property type="taxonomic scope" value="Bacteria"/>
</dbReference>
<comment type="function">
    <text evidence="9">Presumably involved in the processing and regular turnover of intracellular proteins. Catalyzes the removal of unsubstituted N-terminal amino acids from various peptides.</text>
</comment>
<evidence type="ECO:0000259" key="10">
    <source>
        <dbReference type="PROSITE" id="PS00631"/>
    </source>
</evidence>
<dbReference type="AlphaFoldDB" id="D0KZE1"/>
<evidence type="ECO:0000313" key="12">
    <source>
        <dbReference type="Proteomes" id="UP000009102"/>
    </source>
</evidence>
<accession>D0KZE1</accession>